<dbReference type="RefSeq" id="WP_164697980.1">
    <property type="nucleotide sequence ID" value="NZ_JAAIKB010000023.1"/>
</dbReference>
<proteinExistence type="predicted"/>
<dbReference type="InterPro" id="IPR014937">
    <property type="entry name" value="DUF1810"/>
</dbReference>
<dbReference type="InterPro" id="IPR036287">
    <property type="entry name" value="Rv1873-like_sf"/>
</dbReference>
<dbReference type="Gene3D" id="1.25.40.380">
    <property type="entry name" value="Protein of unknown function DUF1810"/>
    <property type="match status" value="1"/>
</dbReference>
<evidence type="ECO:0000313" key="2">
    <source>
        <dbReference type="Proteomes" id="UP000475385"/>
    </source>
</evidence>
<sequence>MPSSSPPWDPTRFLAAQDPVIDQVRAELAAGRKRSHWMWFVFPQLDGLARSETARFYALHSLQDAKDWLAHPTLGPRLRDCTSLVNAAAPKPLPDILGDIDALKFRSCMTLFAAAAPEDALFRHALTLHCQGEPDPRTLALLATP</sequence>
<organism evidence="1 2">
    <name type="scientific">Falsiroseomonas algicola</name>
    <dbReference type="NCBI Taxonomy" id="2716930"/>
    <lineage>
        <taxon>Bacteria</taxon>
        <taxon>Pseudomonadati</taxon>
        <taxon>Pseudomonadota</taxon>
        <taxon>Alphaproteobacteria</taxon>
        <taxon>Acetobacterales</taxon>
        <taxon>Roseomonadaceae</taxon>
        <taxon>Falsiroseomonas</taxon>
    </lineage>
</organism>
<keyword evidence="2" id="KW-1185">Reference proteome</keyword>
<reference evidence="1 2" key="1">
    <citation type="submission" date="2020-02" db="EMBL/GenBank/DDBJ databases">
        <authorList>
            <person name="Kim H.M."/>
            <person name="Jeon C.O."/>
        </authorList>
    </citation>
    <scope>NUCLEOTIDE SEQUENCE [LARGE SCALE GENOMIC DNA]</scope>
    <source>
        <strain evidence="1 2">PeD5</strain>
    </source>
</reference>
<dbReference type="AlphaFoldDB" id="A0A6M1LUA2"/>
<dbReference type="Proteomes" id="UP000475385">
    <property type="component" value="Unassembled WGS sequence"/>
</dbReference>
<evidence type="ECO:0000313" key="1">
    <source>
        <dbReference type="EMBL" id="NGM24065.1"/>
    </source>
</evidence>
<gene>
    <name evidence="1" type="ORF">G3576_28930</name>
</gene>
<reference evidence="1 2" key="2">
    <citation type="submission" date="2020-03" db="EMBL/GenBank/DDBJ databases">
        <title>Roseomonas stagni sp. nov., isolated from pond water in Japan.</title>
        <authorList>
            <person name="Furuhata K."/>
            <person name="Miyamoto H."/>
            <person name="Goto K."/>
        </authorList>
    </citation>
    <scope>NUCLEOTIDE SEQUENCE [LARGE SCALE GENOMIC DNA]</scope>
    <source>
        <strain evidence="1 2">PeD5</strain>
    </source>
</reference>
<dbReference type="Pfam" id="PF08837">
    <property type="entry name" value="DUF1810"/>
    <property type="match status" value="1"/>
</dbReference>
<accession>A0A6M1LUA2</accession>
<dbReference type="PIRSF" id="PIRSF008546">
    <property type="entry name" value="UCP008546"/>
    <property type="match status" value="1"/>
</dbReference>
<comment type="caution">
    <text evidence="1">The sequence shown here is derived from an EMBL/GenBank/DDBJ whole genome shotgun (WGS) entry which is preliminary data.</text>
</comment>
<dbReference type="SUPFAM" id="SSF140736">
    <property type="entry name" value="Rv1873-like"/>
    <property type="match status" value="1"/>
</dbReference>
<protein>
    <submittedName>
        <fullName evidence="1">DUF1810 domain-containing protein</fullName>
    </submittedName>
</protein>
<name>A0A6M1LUA2_9PROT</name>
<dbReference type="EMBL" id="JAAIKB010000023">
    <property type="protein sequence ID" value="NGM24065.1"/>
    <property type="molecule type" value="Genomic_DNA"/>
</dbReference>